<dbReference type="InterPro" id="IPR053040">
    <property type="entry name" value="LRR-containing_protein_71"/>
</dbReference>
<dbReference type="InterPro" id="IPR032675">
    <property type="entry name" value="LRR_dom_sf"/>
</dbReference>
<protein>
    <submittedName>
        <fullName evidence="1">Leucine rich repeat containing 71</fullName>
    </submittedName>
</protein>
<dbReference type="SUPFAM" id="SSF52047">
    <property type="entry name" value="RNI-like"/>
    <property type="match status" value="1"/>
</dbReference>
<dbReference type="PANTHER" id="PTHR46984">
    <property type="entry name" value="LEUCINE-RICH REPEAT-CONTAINING PROTEIN 71"/>
    <property type="match status" value="1"/>
</dbReference>
<reference evidence="1" key="3">
    <citation type="submission" date="2025-09" db="UniProtKB">
        <authorList>
            <consortium name="Ensembl"/>
        </authorList>
    </citation>
    <scope>IDENTIFICATION</scope>
</reference>
<dbReference type="Gene3D" id="3.80.10.10">
    <property type="entry name" value="Ribonuclease Inhibitor"/>
    <property type="match status" value="1"/>
</dbReference>
<gene>
    <name evidence="1" type="primary">lrrc71</name>
</gene>
<sequence length="284" mass="31063">VDFAALCNLLGIKYSPSVLIKGLAHTRAKKSGRKEGLDQFILELDNEDPLTAKSLKIFGWKVDDHIIKILQKMLPSLSKLQKMDFLTVEGNPLSEQSYQLLLSESSSLTHLALKNNRMGDGGARLIGSALSTISSTNKKLLALNLSFNSIGDEGAAHIAQGLRLNRTLVCLSLSNNQIGDVGATQLARILGEFALTHEEAEERIKLMERKAVSWISGWCLFIQLSNICSEPQEPGGGDLLSPLLDTQIQLRDGELMMPGNTTLVSLNLSGQLVVRLNKMNVYHS</sequence>
<evidence type="ECO:0000313" key="1">
    <source>
        <dbReference type="Ensembl" id="ENSTRUP00000059638.1"/>
    </source>
</evidence>
<dbReference type="GeneTree" id="ENSGT00440000034367"/>
<accession>A0A674MEL9</accession>
<dbReference type="SMART" id="SM00368">
    <property type="entry name" value="LRR_RI"/>
    <property type="match status" value="3"/>
</dbReference>
<name>A0A674MEL9_TAKRU</name>
<dbReference type="AlphaFoldDB" id="A0A674MEL9"/>
<keyword evidence="2" id="KW-1185">Reference proteome</keyword>
<proteinExistence type="predicted"/>
<dbReference type="PANTHER" id="PTHR46984:SF1">
    <property type="entry name" value="LEUCINE-RICH REPEAT-CONTAINING PROTEIN 71"/>
    <property type="match status" value="1"/>
</dbReference>
<dbReference type="InterPro" id="IPR001611">
    <property type="entry name" value="Leu-rich_rpt"/>
</dbReference>
<organism evidence="1 2">
    <name type="scientific">Takifugu rubripes</name>
    <name type="common">Japanese pufferfish</name>
    <name type="synonym">Fugu rubripes</name>
    <dbReference type="NCBI Taxonomy" id="31033"/>
    <lineage>
        <taxon>Eukaryota</taxon>
        <taxon>Metazoa</taxon>
        <taxon>Chordata</taxon>
        <taxon>Craniata</taxon>
        <taxon>Vertebrata</taxon>
        <taxon>Euteleostomi</taxon>
        <taxon>Actinopterygii</taxon>
        <taxon>Neopterygii</taxon>
        <taxon>Teleostei</taxon>
        <taxon>Neoteleostei</taxon>
        <taxon>Acanthomorphata</taxon>
        <taxon>Eupercaria</taxon>
        <taxon>Tetraodontiformes</taxon>
        <taxon>Tetradontoidea</taxon>
        <taxon>Tetraodontidae</taxon>
        <taxon>Takifugu</taxon>
    </lineage>
</organism>
<dbReference type="Ensembl" id="ENSTRUT00000067173.1">
    <property type="protein sequence ID" value="ENSTRUP00000059638.1"/>
    <property type="gene ID" value="ENSTRUG00000032494.1"/>
</dbReference>
<reference evidence="1" key="2">
    <citation type="submission" date="2025-08" db="UniProtKB">
        <authorList>
            <consortium name="Ensembl"/>
        </authorList>
    </citation>
    <scope>IDENTIFICATION</scope>
</reference>
<dbReference type="Pfam" id="PF13516">
    <property type="entry name" value="LRR_6"/>
    <property type="match status" value="3"/>
</dbReference>
<evidence type="ECO:0000313" key="2">
    <source>
        <dbReference type="Proteomes" id="UP000005226"/>
    </source>
</evidence>
<reference evidence="1 2" key="1">
    <citation type="journal article" date="2011" name="Genome Biol. Evol.">
        <title>Integration of the genetic map and genome assembly of fugu facilitates insights into distinct features of genome evolution in teleosts and mammals.</title>
        <authorList>
            <person name="Kai W."/>
            <person name="Kikuchi K."/>
            <person name="Tohari S."/>
            <person name="Chew A.K."/>
            <person name="Tay A."/>
            <person name="Fujiwara A."/>
            <person name="Hosoya S."/>
            <person name="Suetake H."/>
            <person name="Naruse K."/>
            <person name="Brenner S."/>
            <person name="Suzuki Y."/>
            <person name="Venkatesh B."/>
        </authorList>
    </citation>
    <scope>NUCLEOTIDE SEQUENCE [LARGE SCALE GENOMIC DNA]</scope>
</reference>
<dbReference type="Proteomes" id="UP000005226">
    <property type="component" value="Chromosome 12"/>
</dbReference>